<evidence type="ECO:0000256" key="3">
    <source>
        <dbReference type="SAM" id="Phobius"/>
    </source>
</evidence>
<dbReference type="SUPFAM" id="SSF50998">
    <property type="entry name" value="Quinoprotein alcohol dehydrogenase-like"/>
    <property type="match status" value="1"/>
</dbReference>
<gene>
    <name evidence="5" type="primary">quiA</name>
    <name evidence="5" type="ORF">SPIL2461_LOCUS7218</name>
</gene>
<feature type="transmembrane region" description="Helical" evidence="3">
    <location>
        <begin position="716"/>
        <end position="733"/>
    </location>
</feature>
<evidence type="ECO:0000313" key="5">
    <source>
        <dbReference type="EMBL" id="CAE7314652.1"/>
    </source>
</evidence>
<dbReference type="GO" id="GO:0005886">
    <property type="term" value="C:plasma membrane"/>
    <property type="evidence" value="ECO:0007669"/>
    <property type="project" value="TreeGrafter"/>
</dbReference>
<dbReference type="Gene3D" id="1.10.287.470">
    <property type="entry name" value="Helix hairpin bin"/>
    <property type="match status" value="1"/>
</dbReference>
<dbReference type="InterPro" id="IPR027463">
    <property type="entry name" value="AcrB_DN_DC_subdom"/>
</dbReference>
<feature type="coiled-coil region" evidence="1">
    <location>
        <begin position="1794"/>
        <end position="1842"/>
    </location>
</feature>
<dbReference type="GO" id="GO:0042910">
    <property type="term" value="F:xenobiotic transmembrane transporter activity"/>
    <property type="evidence" value="ECO:0007669"/>
    <property type="project" value="TreeGrafter"/>
</dbReference>
<dbReference type="InterPro" id="IPR017511">
    <property type="entry name" value="PQQ_mDH"/>
</dbReference>
<keyword evidence="6" id="KW-1185">Reference proteome</keyword>
<dbReference type="Pfam" id="PF00873">
    <property type="entry name" value="ACR_tran"/>
    <property type="match status" value="1"/>
</dbReference>
<feature type="transmembrane region" description="Helical" evidence="3">
    <location>
        <begin position="1591"/>
        <end position="1611"/>
    </location>
</feature>
<dbReference type="Gene3D" id="2.140.10.10">
    <property type="entry name" value="Quinoprotein alcohol dehydrogenase-like superfamily"/>
    <property type="match status" value="1"/>
</dbReference>
<dbReference type="Gene3D" id="3.30.2090.10">
    <property type="entry name" value="Multidrug efflux transporter AcrB TolC docking domain, DN and DC subdomains"/>
    <property type="match status" value="2"/>
</dbReference>
<dbReference type="SUPFAM" id="SSF82714">
    <property type="entry name" value="Multidrug efflux transporter AcrB TolC docking domain, DN and DC subdomains"/>
    <property type="match status" value="2"/>
</dbReference>
<dbReference type="EMBL" id="CAJNIZ010011113">
    <property type="protein sequence ID" value="CAE7314652.1"/>
    <property type="molecule type" value="Genomic_DNA"/>
</dbReference>
<feature type="domain" description="Pyrrolo-quinoline quinone repeat" evidence="4">
    <location>
        <begin position="107"/>
        <end position="691"/>
    </location>
</feature>
<name>A0A812P2D6_SYMPI</name>
<evidence type="ECO:0000259" key="4">
    <source>
        <dbReference type="Pfam" id="PF01011"/>
    </source>
</evidence>
<dbReference type="Gene3D" id="1.20.1640.10">
    <property type="entry name" value="Multidrug efflux transporter AcrB transmembrane domain"/>
    <property type="match status" value="2"/>
</dbReference>
<dbReference type="GO" id="GO:0016614">
    <property type="term" value="F:oxidoreductase activity, acting on CH-OH group of donors"/>
    <property type="evidence" value="ECO:0007669"/>
    <property type="project" value="InterPro"/>
</dbReference>
<dbReference type="Gene3D" id="3.30.70.1430">
    <property type="entry name" value="Multidrug efflux transporter AcrB pore domain"/>
    <property type="match status" value="2"/>
</dbReference>
<feature type="transmembrane region" description="Helical" evidence="3">
    <location>
        <begin position="1084"/>
        <end position="1108"/>
    </location>
</feature>
<dbReference type="OrthoDB" id="416253at2759"/>
<dbReference type="SUPFAM" id="SSF82693">
    <property type="entry name" value="Multidrug efflux transporter AcrB pore domain, PN1, PN2, PC1 and PC2 subdomains"/>
    <property type="match status" value="1"/>
</dbReference>
<keyword evidence="3" id="KW-0472">Membrane</keyword>
<feature type="transmembrane region" description="Helical" evidence="3">
    <location>
        <begin position="1688"/>
        <end position="1712"/>
    </location>
</feature>
<protein>
    <submittedName>
        <fullName evidence="5">QuiA protein</fullName>
    </submittedName>
</protein>
<dbReference type="SUPFAM" id="SSF82866">
    <property type="entry name" value="Multidrug efflux transporter AcrB transmembrane domain"/>
    <property type="match status" value="2"/>
</dbReference>
<dbReference type="CDD" id="cd10280">
    <property type="entry name" value="PQQ_mGDH"/>
    <property type="match status" value="1"/>
</dbReference>
<dbReference type="Proteomes" id="UP000649617">
    <property type="component" value="Unassembled WGS sequence"/>
</dbReference>
<organism evidence="5 6">
    <name type="scientific">Symbiodinium pilosum</name>
    <name type="common">Dinoflagellate</name>
    <dbReference type="NCBI Taxonomy" id="2952"/>
    <lineage>
        <taxon>Eukaryota</taxon>
        <taxon>Sar</taxon>
        <taxon>Alveolata</taxon>
        <taxon>Dinophyceae</taxon>
        <taxon>Suessiales</taxon>
        <taxon>Symbiodiniaceae</taxon>
        <taxon>Symbiodinium</taxon>
    </lineage>
</organism>
<dbReference type="SMART" id="SM00564">
    <property type="entry name" value="PQQ"/>
    <property type="match status" value="5"/>
</dbReference>
<dbReference type="PANTHER" id="PTHR32063">
    <property type="match status" value="1"/>
</dbReference>
<feature type="transmembrane region" description="Helical" evidence="3">
    <location>
        <begin position="1617"/>
        <end position="1641"/>
    </location>
</feature>
<dbReference type="InterPro" id="IPR002372">
    <property type="entry name" value="PQQ_rpt_dom"/>
</dbReference>
<dbReference type="PRINTS" id="PR00702">
    <property type="entry name" value="ACRIFLAVINRP"/>
</dbReference>
<evidence type="ECO:0000256" key="1">
    <source>
        <dbReference type="SAM" id="Coils"/>
    </source>
</evidence>
<dbReference type="Gene3D" id="2.130.10.10">
    <property type="entry name" value="YVTN repeat-like/Quinoprotein amine dehydrogenase"/>
    <property type="match status" value="1"/>
</dbReference>
<comment type="caution">
    <text evidence="5">The sequence shown here is derived from an EMBL/GenBank/DDBJ whole genome shotgun (WGS) entry which is preliminary data.</text>
</comment>
<accession>A0A812P2D6</accession>
<feature type="transmembrane region" description="Helical" evidence="3">
    <location>
        <begin position="1128"/>
        <end position="1149"/>
    </location>
</feature>
<dbReference type="PANTHER" id="PTHR32063:SF33">
    <property type="entry name" value="RND SUPERFAMILY EFFLUX PUMP PERMEASE COMPONENT"/>
    <property type="match status" value="1"/>
</dbReference>
<dbReference type="Gene3D" id="2.40.50.100">
    <property type="match status" value="1"/>
</dbReference>
<reference evidence="5" key="1">
    <citation type="submission" date="2021-02" db="EMBL/GenBank/DDBJ databases">
        <authorList>
            <person name="Dougan E. K."/>
            <person name="Rhodes N."/>
            <person name="Thang M."/>
            <person name="Chan C."/>
        </authorList>
    </citation>
    <scope>NUCLEOTIDE SEQUENCE</scope>
</reference>
<feature type="transmembrane region" description="Helical" evidence="3">
    <location>
        <begin position="1565"/>
        <end position="1584"/>
    </location>
</feature>
<sequence length="1976" mass="216028">MQGTWSELAPEFVQWQQDLVACLLDLKEDCVMFSHYVAINAAVGAAQSDDRMRIFAPDNCSVTTLTNADGKLGNAMRFRTPRLHLAWLCSLSLYMTSAATPIGASEWPTYGNDPGSSKYAPLDQIDASNAARLSLAWQWTSPDNSIVEANRALTPWGFKSTPLKIGNRLFISTSLGQVAAIEADTGTTLWTFDTRSYAQGRPTNLGFNHRGVAYWQDAENSEDERILMPTNNAYLWALDAKTGKPVADFGDNGRTDLTLGLGRAVDRKLYSVISAPIVVKDILVVGSSIMDGPRNKEMPPGHVRGFNIRTGEQAWMFHTIPQGKTPGADTWQDEAWRYSGNTNVWTGMSADLELGYVYLPTGTPTNDWYGGHRLGQNLFAESLVCVDAATGERVWHFQMVHHGLWDYDLPAAPTLVDINVDGKTIKAVAQVSKQAFVYVFDRVTGEPVWPINETKVPTSKVPGEITSPTQPIPSRPAPFDRQGLQIDDLTDFSPALRKEAEQIISAYDYGPLYTPPSLKGTINVPGWGGGANWSGAAFDPKTQMLYVPSVTGPMVVKLSKGNPDETNFNYVRSASINRLAGPQGLPLTKPPYGRITAIDLSTGNHAWMVPNGDGPRQKVIDLGLADPGPLGGSGTGPVVTDTLLFLGQGDGKRNLLRAFNKSNGQVVAEIELPLRPWGTPMTYMSNGKQYVVLATGQGANAGLIGTVIQQFAQHKVAANMVMILMILAGVWAARSMPTMLDPPANFPLVSVQVTWVGAAAEDIEALITTPIEQQLRTVKDLHKLASRTVNGYTYIQALFNYDADMTLALDAVKQRVANIRNFPRDIEPPQIARLIDTEPVSTLLVTSDGTLAELIPLVRSFEKDLLRRGIEGIQYDGLPTEEIAILVSGSRLQELGFTLQDVAAEVGRVSQDVPAGAVGRGQGSHQLRSLDQRRDPLAFEQLQLESEGQLLRLKDFASVVRRPQEGQPRVTSEGRVAIEMMLWRDTSSDAYAADKLVKSWMEDIRQTLPAGVEVKEINNVWALLGTQLKMIAQNGMSGLLLVVAVLFLFLNARAGFWVTVGIPVSFMLGLAMFYALFGYGISIVALIGFIMALGIVVDDAIVVGEDIVSYHEQGMSAADASVAGAQRMFLPVMTSSLTTMAAFIPLLIMGGMMGDMVLALPTVLLCVIVASLIECFLVLPGHLRHSLARVSVQEKPAWRIRFEAGFAHFRDNRFMPLVDKALRHPTTTLCAAFGGVLVAISLVASQHVGFNLVTGFDFESAYANVEYAGSATDEQKLEFVEHLENTLVEANKQTGEQNVLGWTARYNRAWFNNDRLQGEQYASVNVQYAFEEQRNTSPADFVDLWTSLVTKPPFVEQLTIAVDGGANNGQPDITLILRGNDTEKLKQGAEDLSTMLSSYPGVSNVTDNLPYGKDQIIFEMTPSGRALGLTAERIGSQLRAAYSGERVQIFNELDNELEVRVMLPDHERESLGSLQKFPIRTDDGAYVPLANVAVLYNRRGIDVIRHSDAQQAVAVSADVNEAVNNAMSIVSDIEENRLQELLDRHGLTFGLGGQTEQDKIMLETMALGALLTLGLIYLILVWVFSSYLWPLAIMAAIPFGLTGAVLGHWVTGWDIGAMSLLAFFSLTGIVVNDSIVLISFLRRHIDDGTSLVEALRMAVQSRFRAVILTSLTTIAGLLPLMFESSTLSMYFAPIAITICFGLSLATLLVLIVEGDWVKQGDLLVQLDDRESKLLVLEREAELAQHKASLASMRNQFDLEQMNREHFASKLDVANAKLARHQDLMTKRLIAKGLLDEVRAQADQAAIDYRAHQQQLANLPNEIAAHEARVAKASALLAKANLDLEKTQIRAPFDGPVLAVLAATGDHSNLSMPLIEMADSQTFEVRVQVPENYAGEFSTPSLQNTVFATTEAGHRLILTRLAAKVSKGQTGMDAFFTFTQAEASKTLLGRVFNLTVELPAQTDVIAVPVQSIYDNNR</sequence>
<dbReference type="InterPro" id="IPR001036">
    <property type="entry name" value="Acrflvin-R"/>
</dbReference>
<dbReference type="InterPro" id="IPR011047">
    <property type="entry name" value="Quinoprotein_ADH-like_sf"/>
</dbReference>
<dbReference type="GO" id="GO:0048038">
    <property type="term" value="F:quinone binding"/>
    <property type="evidence" value="ECO:0007669"/>
    <property type="project" value="InterPro"/>
</dbReference>
<proteinExistence type="predicted"/>
<dbReference type="InterPro" id="IPR018391">
    <property type="entry name" value="PQQ_b-propeller_rpt"/>
</dbReference>
<keyword evidence="3" id="KW-0812">Transmembrane</keyword>
<dbReference type="Gene3D" id="3.30.70.1320">
    <property type="entry name" value="Multidrug efflux transporter AcrB pore domain like"/>
    <property type="match status" value="1"/>
</dbReference>
<dbReference type="Gene3D" id="3.30.70.1440">
    <property type="entry name" value="Multidrug efflux transporter AcrB pore domain"/>
    <property type="match status" value="1"/>
</dbReference>
<feature type="region of interest" description="Disordered" evidence="2">
    <location>
        <begin position="455"/>
        <end position="480"/>
    </location>
</feature>
<keyword evidence="3" id="KW-1133">Transmembrane helix</keyword>
<feature type="transmembrane region" description="Helical" evidence="3">
    <location>
        <begin position="1662"/>
        <end position="1682"/>
    </location>
</feature>
<dbReference type="Gene3D" id="2.40.30.170">
    <property type="match status" value="1"/>
</dbReference>
<dbReference type="SUPFAM" id="SSF111369">
    <property type="entry name" value="HlyD-like secretion proteins"/>
    <property type="match status" value="1"/>
</dbReference>
<evidence type="ECO:0000313" key="6">
    <source>
        <dbReference type="Proteomes" id="UP000649617"/>
    </source>
</evidence>
<feature type="transmembrane region" description="Helical" evidence="3">
    <location>
        <begin position="1156"/>
        <end position="1179"/>
    </location>
</feature>
<dbReference type="InterPro" id="IPR015943">
    <property type="entry name" value="WD40/YVTN_repeat-like_dom_sf"/>
</dbReference>
<feature type="transmembrane region" description="Helical" evidence="3">
    <location>
        <begin position="1031"/>
        <end position="1050"/>
    </location>
</feature>
<dbReference type="Pfam" id="PF01011">
    <property type="entry name" value="PQQ"/>
    <property type="match status" value="1"/>
</dbReference>
<evidence type="ECO:0000256" key="2">
    <source>
        <dbReference type="SAM" id="MobiDB-lite"/>
    </source>
</evidence>
<keyword evidence="1" id="KW-0175">Coiled coil</keyword>